<dbReference type="InterPro" id="IPR059112">
    <property type="entry name" value="CysZ/EI24"/>
</dbReference>
<feature type="transmembrane region" description="Helical" evidence="5">
    <location>
        <begin position="148"/>
        <end position="165"/>
    </location>
</feature>
<reference evidence="6" key="1">
    <citation type="submission" date="2018-06" db="EMBL/GenBank/DDBJ databases">
        <authorList>
            <person name="Zhirakovskaya E."/>
        </authorList>
    </citation>
    <scope>NUCLEOTIDE SEQUENCE</scope>
</reference>
<keyword evidence="4 5" id="KW-0472">Membrane</keyword>
<comment type="subcellular location">
    <subcellularLocation>
        <location evidence="1">Membrane</location>
        <topology evidence="1">Multi-pass membrane protein</topology>
    </subcellularLocation>
</comment>
<evidence type="ECO:0000256" key="4">
    <source>
        <dbReference type="ARBA" id="ARBA00023136"/>
    </source>
</evidence>
<proteinExistence type="predicted"/>
<gene>
    <name evidence="6" type="ORF">MNBD_GAMMA04-2043</name>
</gene>
<dbReference type="EMBL" id="UOFB01000252">
    <property type="protein sequence ID" value="VAW48292.1"/>
    <property type="molecule type" value="Genomic_DNA"/>
</dbReference>
<dbReference type="AlphaFoldDB" id="A0A3B0WAN9"/>
<keyword evidence="2 5" id="KW-0812">Transmembrane</keyword>
<evidence type="ECO:0000256" key="5">
    <source>
        <dbReference type="SAM" id="Phobius"/>
    </source>
</evidence>
<evidence type="ECO:0008006" key="7">
    <source>
        <dbReference type="Google" id="ProtNLM"/>
    </source>
</evidence>
<sequence length="262" mass="29311">MLDLLFKTLSDLKEPAILWRLFIPFLASIILVSVLAYGLFGVFLFSDFVTGNSMVMDVTTWTTGAEQAIGEIPFVGAILLWIATAVFAVIAGVLGVLLGSYLILLFAMIITGFMTDSIVKVVHDKHYPNVDYQGHGSMLGMLGKMLKFGLLLLLLFLLTFPMLFVPLINIVWFWLLGFLFFRYALVLDVGQVILPENMFNEIKGLGAWPPTLVLGLFFLLSTFPILGLFMPVFGVIALAHYYFDYLSTMPKTVDSDRVEERI</sequence>
<evidence type="ECO:0000313" key="6">
    <source>
        <dbReference type="EMBL" id="VAW48292.1"/>
    </source>
</evidence>
<organism evidence="6">
    <name type="scientific">hydrothermal vent metagenome</name>
    <dbReference type="NCBI Taxonomy" id="652676"/>
    <lineage>
        <taxon>unclassified sequences</taxon>
        <taxon>metagenomes</taxon>
        <taxon>ecological metagenomes</taxon>
    </lineage>
</organism>
<evidence type="ECO:0000256" key="1">
    <source>
        <dbReference type="ARBA" id="ARBA00004141"/>
    </source>
</evidence>
<evidence type="ECO:0000256" key="2">
    <source>
        <dbReference type="ARBA" id="ARBA00022692"/>
    </source>
</evidence>
<feature type="transmembrane region" description="Helical" evidence="5">
    <location>
        <begin position="214"/>
        <end position="243"/>
    </location>
</feature>
<keyword evidence="3 5" id="KW-1133">Transmembrane helix</keyword>
<name>A0A3B0WAN9_9ZZZZ</name>
<dbReference type="Pfam" id="PF07264">
    <property type="entry name" value="EI24"/>
    <property type="match status" value="1"/>
</dbReference>
<protein>
    <recommendedName>
        <fullName evidence="7">Transmembrane protein</fullName>
    </recommendedName>
</protein>
<feature type="transmembrane region" description="Helical" evidence="5">
    <location>
        <begin position="171"/>
        <end position="194"/>
    </location>
</feature>
<accession>A0A3B0WAN9</accession>
<feature type="transmembrane region" description="Helical" evidence="5">
    <location>
        <begin position="21"/>
        <end position="45"/>
    </location>
</feature>
<feature type="transmembrane region" description="Helical" evidence="5">
    <location>
        <begin position="78"/>
        <end position="110"/>
    </location>
</feature>
<evidence type="ECO:0000256" key="3">
    <source>
        <dbReference type="ARBA" id="ARBA00022989"/>
    </source>
</evidence>